<accession>A0ABU4FMR1</accession>
<evidence type="ECO:0000256" key="2">
    <source>
        <dbReference type="SAM" id="Phobius"/>
    </source>
</evidence>
<proteinExistence type="predicted"/>
<dbReference type="InterPro" id="IPR047816">
    <property type="entry name" value="SCO1431-like"/>
</dbReference>
<dbReference type="Proteomes" id="UP001187346">
    <property type="component" value="Unassembled WGS sequence"/>
</dbReference>
<feature type="compositionally biased region" description="Low complexity" evidence="1">
    <location>
        <begin position="1"/>
        <end position="10"/>
    </location>
</feature>
<dbReference type="NCBIfam" id="NF033485">
    <property type="entry name" value="small_SCO1431"/>
    <property type="match status" value="1"/>
</dbReference>
<keyword evidence="2" id="KW-1133">Transmembrane helix</keyword>
<evidence type="ECO:0000313" key="4">
    <source>
        <dbReference type="Proteomes" id="UP001187346"/>
    </source>
</evidence>
<reference evidence="3 4" key="1">
    <citation type="submission" date="2023-10" db="EMBL/GenBank/DDBJ databases">
        <title>Characterization of rhizosphere-enriched actinobacteria from wheat plants lab-grown on chernevaya soil.</title>
        <authorList>
            <person name="Tikhonova E.N."/>
            <person name="Konopkin A."/>
            <person name="Kravchenko I.K."/>
        </authorList>
    </citation>
    <scope>NUCLEOTIDE SEQUENCE [LARGE SCALE GENOMIC DNA]</scope>
    <source>
        <strain evidence="3 4">RR29</strain>
    </source>
</reference>
<organism evidence="3 4">
    <name type="scientific">Streptomyces prunicolor</name>
    <dbReference type="NCBI Taxonomy" id="67348"/>
    <lineage>
        <taxon>Bacteria</taxon>
        <taxon>Bacillati</taxon>
        <taxon>Actinomycetota</taxon>
        <taxon>Actinomycetes</taxon>
        <taxon>Kitasatosporales</taxon>
        <taxon>Streptomycetaceae</taxon>
        <taxon>Streptomyces</taxon>
    </lineage>
</organism>
<keyword evidence="2" id="KW-0472">Membrane</keyword>
<comment type="caution">
    <text evidence="3">The sequence shown here is derived from an EMBL/GenBank/DDBJ whole genome shotgun (WGS) entry which is preliminary data.</text>
</comment>
<name>A0ABU4FMR1_9ACTN</name>
<dbReference type="EMBL" id="JAWMAJ010000196">
    <property type="protein sequence ID" value="MDV7221906.1"/>
    <property type="molecule type" value="Genomic_DNA"/>
</dbReference>
<protein>
    <submittedName>
        <fullName evidence="3">SCO1431 family membrane protein</fullName>
    </submittedName>
</protein>
<feature type="region of interest" description="Disordered" evidence="1">
    <location>
        <begin position="1"/>
        <end position="22"/>
    </location>
</feature>
<sequence length="48" mass="5029">MTAHSASAARTRARTGGPKSDGPKIVEHVMGWTLVVVIAMLVTQIGLL</sequence>
<dbReference type="RefSeq" id="WP_019059672.1">
    <property type="nucleotide sequence ID" value="NZ_JAPEMW010000002.1"/>
</dbReference>
<feature type="transmembrane region" description="Helical" evidence="2">
    <location>
        <begin position="29"/>
        <end position="47"/>
    </location>
</feature>
<evidence type="ECO:0000313" key="3">
    <source>
        <dbReference type="EMBL" id="MDV7221906.1"/>
    </source>
</evidence>
<evidence type="ECO:0000256" key="1">
    <source>
        <dbReference type="SAM" id="MobiDB-lite"/>
    </source>
</evidence>
<keyword evidence="4" id="KW-1185">Reference proteome</keyword>
<gene>
    <name evidence="3" type="ORF">R5A26_38835</name>
</gene>
<keyword evidence="2" id="KW-0812">Transmembrane</keyword>